<name>A0AAP4FE94_9MICC</name>
<accession>A0AAP4FE94</accession>
<evidence type="ECO:0000256" key="9">
    <source>
        <dbReference type="SAM" id="Phobius"/>
    </source>
</evidence>
<gene>
    <name evidence="11" type="ORF">QP116_01780</name>
</gene>
<evidence type="ECO:0000256" key="8">
    <source>
        <dbReference type="SAM" id="MobiDB-lite"/>
    </source>
</evidence>
<comment type="subcellular location">
    <subcellularLocation>
        <location evidence="1">Membrane</location>
    </subcellularLocation>
</comment>
<dbReference type="PROSITE" id="PS51779">
    <property type="entry name" value="POTRA"/>
    <property type="match status" value="1"/>
</dbReference>
<dbReference type="PANTHER" id="PTHR37820">
    <property type="entry name" value="CELL DIVISION PROTEIN DIVIB"/>
    <property type="match status" value="1"/>
</dbReference>
<evidence type="ECO:0000256" key="4">
    <source>
        <dbReference type="ARBA" id="ARBA00022692"/>
    </source>
</evidence>
<evidence type="ECO:0000313" key="11">
    <source>
        <dbReference type="EMBL" id="MDK6274483.1"/>
    </source>
</evidence>
<dbReference type="InterPro" id="IPR013685">
    <property type="entry name" value="POTRA_FtsQ_type"/>
</dbReference>
<evidence type="ECO:0000256" key="1">
    <source>
        <dbReference type="ARBA" id="ARBA00004370"/>
    </source>
</evidence>
<dbReference type="AlphaFoldDB" id="A0AAP4FE94"/>
<evidence type="ECO:0000256" key="7">
    <source>
        <dbReference type="ARBA" id="ARBA00023306"/>
    </source>
</evidence>
<evidence type="ECO:0000256" key="2">
    <source>
        <dbReference type="ARBA" id="ARBA00022475"/>
    </source>
</evidence>
<evidence type="ECO:0000256" key="6">
    <source>
        <dbReference type="ARBA" id="ARBA00023136"/>
    </source>
</evidence>
<sequence length="296" mass="31476">MSSDDEFEFSAVAHPRKPAAGNAGADAGAHDSAANGAAANGAADASAADSGDAAAEPTPIRPHKKDRARRRKILRFSIGAGVFVLVVGGLVGLSLSPLAAVKNVSVSGAQLADTDKLVEALEPLKGKAVGSLNNKEIYRLLKKFPAVQDVRIQLDGPRDVRVEIVEHRQVAVMERDGKRWIVGDNGVRLKVVSGKESDKLPLVRVPAKDPGHQIFDGLVESLSELPSGVLGSLKEAEAKSVDTITFTLRDSRKIVWGSATEGPMKAALVDTFLKQKDIKDKVFDVSTPQRPVTRNK</sequence>
<dbReference type="Gene3D" id="3.10.20.310">
    <property type="entry name" value="membrane protein fhac"/>
    <property type="match status" value="1"/>
</dbReference>
<dbReference type="InterPro" id="IPR034746">
    <property type="entry name" value="POTRA"/>
</dbReference>
<organism evidence="11 12">
    <name type="scientific">Pseudoglutamicibacter cumminsii</name>
    <dbReference type="NCBI Taxonomy" id="156979"/>
    <lineage>
        <taxon>Bacteria</taxon>
        <taxon>Bacillati</taxon>
        <taxon>Actinomycetota</taxon>
        <taxon>Actinomycetes</taxon>
        <taxon>Micrococcales</taxon>
        <taxon>Micrococcaceae</taxon>
        <taxon>Pseudoglutamicibacter</taxon>
    </lineage>
</organism>
<protein>
    <submittedName>
        <fullName evidence="11">FtsQ-type POTRA domain-containing protein</fullName>
    </submittedName>
</protein>
<dbReference type="Proteomes" id="UP001240483">
    <property type="component" value="Unassembled WGS sequence"/>
</dbReference>
<dbReference type="RefSeq" id="WP_285332438.1">
    <property type="nucleotide sequence ID" value="NZ_JASODW010000001.1"/>
</dbReference>
<feature type="transmembrane region" description="Helical" evidence="9">
    <location>
        <begin position="73"/>
        <end position="95"/>
    </location>
</feature>
<reference evidence="11" key="1">
    <citation type="submission" date="2023-05" db="EMBL/GenBank/DDBJ databases">
        <title>Cataloging the Phylogenetic Diversity of Human Bladder Bacteria.</title>
        <authorList>
            <person name="Du J."/>
        </authorList>
    </citation>
    <scope>NUCLEOTIDE SEQUENCE</scope>
    <source>
        <strain evidence="11">UMB9978</strain>
    </source>
</reference>
<keyword evidence="4 9" id="KW-0812">Transmembrane</keyword>
<feature type="region of interest" description="Disordered" evidence="8">
    <location>
        <begin position="1"/>
        <end position="67"/>
    </location>
</feature>
<evidence type="ECO:0000256" key="3">
    <source>
        <dbReference type="ARBA" id="ARBA00022618"/>
    </source>
</evidence>
<dbReference type="EMBL" id="JASODW010000001">
    <property type="protein sequence ID" value="MDK6274483.1"/>
    <property type="molecule type" value="Genomic_DNA"/>
</dbReference>
<proteinExistence type="predicted"/>
<feature type="compositionally biased region" description="Low complexity" evidence="8">
    <location>
        <begin position="19"/>
        <end position="55"/>
    </location>
</feature>
<evidence type="ECO:0000259" key="10">
    <source>
        <dbReference type="PROSITE" id="PS51779"/>
    </source>
</evidence>
<keyword evidence="5 9" id="KW-1133">Transmembrane helix</keyword>
<feature type="domain" description="POTRA" evidence="10">
    <location>
        <begin position="99"/>
        <end position="167"/>
    </location>
</feature>
<dbReference type="GO" id="GO:0051301">
    <property type="term" value="P:cell division"/>
    <property type="evidence" value="ECO:0007669"/>
    <property type="project" value="UniProtKB-KW"/>
</dbReference>
<keyword evidence="2" id="KW-1003">Cell membrane</keyword>
<dbReference type="Pfam" id="PF08478">
    <property type="entry name" value="POTRA_1"/>
    <property type="match status" value="1"/>
</dbReference>
<comment type="caution">
    <text evidence="11">The sequence shown here is derived from an EMBL/GenBank/DDBJ whole genome shotgun (WGS) entry which is preliminary data.</text>
</comment>
<keyword evidence="6 9" id="KW-0472">Membrane</keyword>
<dbReference type="GO" id="GO:0005886">
    <property type="term" value="C:plasma membrane"/>
    <property type="evidence" value="ECO:0007669"/>
    <property type="project" value="TreeGrafter"/>
</dbReference>
<keyword evidence="3" id="KW-0132">Cell division</keyword>
<evidence type="ECO:0000313" key="12">
    <source>
        <dbReference type="Proteomes" id="UP001240483"/>
    </source>
</evidence>
<keyword evidence="7" id="KW-0131">Cell cycle</keyword>
<evidence type="ECO:0000256" key="5">
    <source>
        <dbReference type="ARBA" id="ARBA00022989"/>
    </source>
</evidence>
<dbReference type="PANTHER" id="PTHR37820:SF1">
    <property type="entry name" value="CELL DIVISION PROTEIN FTSQ"/>
    <property type="match status" value="1"/>
</dbReference>
<dbReference type="InterPro" id="IPR050487">
    <property type="entry name" value="FtsQ_DivIB"/>
</dbReference>